<protein>
    <submittedName>
        <fullName evidence="1">Uncharacterized protein</fullName>
    </submittedName>
</protein>
<dbReference type="Proteomes" id="UP000318571">
    <property type="component" value="Chromosome 2"/>
</dbReference>
<dbReference type="AlphaFoldDB" id="A0A553PAC3"/>
<dbReference type="EMBL" id="VCGU01000005">
    <property type="protein sequence ID" value="TRY74630.1"/>
    <property type="molecule type" value="Genomic_DNA"/>
</dbReference>
<keyword evidence="2" id="KW-1185">Reference proteome</keyword>
<comment type="caution">
    <text evidence="1">The sequence shown here is derived from an EMBL/GenBank/DDBJ whole genome shotgun (WGS) entry which is preliminary data.</text>
</comment>
<evidence type="ECO:0000313" key="1">
    <source>
        <dbReference type="EMBL" id="TRY74630.1"/>
    </source>
</evidence>
<proteinExistence type="predicted"/>
<accession>A0A553PAC3</accession>
<reference evidence="1 2" key="1">
    <citation type="journal article" date="2018" name="Nat. Ecol. Evol.">
        <title>Genomic signatures of mitonuclear coevolution across populations of Tigriopus californicus.</title>
        <authorList>
            <person name="Barreto F.S."/>
            <person name="Watson E.T."/>
            <person name="Lima T.G."/>
            <person name="Willett C.S."/>
            <person name="Edmands S."/>
            <person name="Li W."/>
            <person name="Burton R.S."/>
        </authorList>
    </citation>
    <scope>NUCLEOTIDE SEQUENCE [LARGE SCALE GENOMIC DNA]</scope>
    <source>
        <strain evidence="1 2">San Diego</strain>
    </source>
</reference>
<sequence length="41" mass="4824">MLPSAQMILHSNWTNSFIFSMRDITKPDWMAYLHNVIGMQP</sequence>
<gene>
    <name evidence="1" type="ORF">TCAL_15618</name>
</gene>
<organism evidence="1 2">
    <name type="scientific">Tigriopus californicus</name>
    <name type="common">Marine copepod</name>
    <dbReference type="NCBI Taxonomy" id="6832"/>
    <lineage>
        <taxon>Eukaryota</taxon>
        <taxon>Metazoa</taxon>
        <taxon>Ecdysozoa</taxon>
        <taxon>Arthropoda</taxon>
        <taxon>Crustacea</taxon>
        <taxon>Multicrustacea</taxon>
        <taxon>Hexanauplia</taxon>
        <taxon>Copepoda</taxon>
        <taxon>Harpacticoida</taxon>
        <taxon>Harpacticidae</taxon>
        <taxon>Tigriopus</taxon>
    </lineage>
</organism>
<name>A0A553PAC3_TIGCA</name>
<evidence type="ECO:0000313" key="2">
    <source>
        <dbReference type="Proteomes" id="UP000318571"/>
    </source>
</evidence>